<protein>
    <submittedName>
        <fullName evidence="2">MarR family transcriptional regulator</fullName>
    </submittedName>
</protein>
<evidence type="ECO:0000313" key="2">
    <source>
        <dbReference type="EMBL" id="PGG92158.1"/>
    </source>
</evidence>
<dbReference type="InterPro" id="IPR002831">
    <property type="entry name" value="Tscrpt_reg_TrmB_N"/>
</dbReference>
<sequence length="76" mass="8721">MSVPIYKLDGLSLKAKYFLYILEENGDLEGTITRLADILETSRNRVHEIIESLENAGYLEVERGSGRKPSTYRMKK</sequence>
<dbReference type="SUPFAM" id="SSF46785">
    <property type="entry name" value="Winged helix' DNA-binding domain"/>
    <property type="match status" value="1"/>
</dbReference>
<comment type="caution">
    <text evidence="2">The sequence shown here is derived from an EMBL/GenBank/DDBJ whole genome shotgun (WGS) entry which is preliminary data.</text>
</comment>
<dbReference type="EMBL" id="NVOI01000048">
    <property type="protein sequence ID" value="PGG92158.1"/>
    <property type="molecule type" value="Genomic_DNA"/>
</dbReference>
<proteinExistence type="predicted"/>
<evidence type="ECO:0000313" key="3">
    <source>
        <dbReference type="Proteomes" id="UP000225320"/>
    </source>
</evidence>
<dbReference type="Gene3D" id="1.10.10.10">
    <property type="entry name" value="Winged helix-like DNA-binding domain superfamily/Winged helix DNA-binding domain"/>
    <property type="match status" value="1"/>
</dbReference>
<organism evidence="2 3">
    <name type="scientific">Bacillus toyonensis</name>
    <dbReference type="NCBI Taxonomy" id="155322"/>
    <lineage>
        <taxon>Bacteria</taxon>
        <taxon>Bacillati</taxon>
        <taxon>Bacillota</taxon>
        <taxon>Bacilli</taxon>
        <taxon>Bacillales</taxon>
        <taxon>Bacillaceae</taxon>
        <taxon>Bacillus</taxon>
        <taxon>Bacillus cereus group</taxon>
    </lineage>
</organism>
<evidence type="ECO:0000259" key="1">
    <source>
        <dbReference type="Pfam" id="PF01978"/>
    </source>
</evidence>
<reference evidence="2 3" key="1">
    <citation type="submission" date="2017-09" db="EMBL/GenBank/DDBJ databases">
        <title>Large-scale bioinformatics analysis of Bacillus genomes uncovers conserved roles of natural products in bacterial physiology.</title>
        <authorList>
            <consortium name="Agbiome Team Llc"/>
            <person name="Bleich R.M."/>
            <person name="Grubbs K.J."/>
            <person name="Santa Maria K.C."/>
            <person name="Allen S.E."/>
            <person name="Farag S."/>
            <person name="Shank E.A."/>
            <person name="Bowers A."/>
        </authorList>
    </citation>
    <scope>NUCLEOTIDE SEQUENCE [LARGE SCALE GENOMIC DNA]</scope>
    <source>
        <strain evidence="2 3">AFS094862</strain>
    </source>
</reference>
<dbReference type="InterPro" id="IPR036390">
    <property type="entry name" value="WH_DNA-bd_sf"/>
</dbReference>
<dbReference type="RefSeq" id="WP_000115860.1">
    <property type="nucleotide sequence ID" value="NZ_NURA01000008.1"/>
</dbReference>
<gene>
    <name evidence="2" type="ORF">CON73_14505</name>
</gene>
<dbReference type="Proteomes" id="UP000225320">
    <property type="component" value="Unassembled WGS sequence"/>
</dbReference>
<dbReference type="InterPro" id="IPR036388">
    <property type="entry name" value="WH-like_DNA-bd_sf"/>
</dbReference>
<accession>A0A2B7W6G0</accession>
<dbReference type="AlphaFoldDB" id="A0A2B7W6G0"/>
<dbReference type="Pfam" id="PF01978">
    <property type="entry name" value="TrmB"/>
    <property type="match status" value="1"/>
</dbReference>
<feature type="domain" description="Transcription regulator TrmB N-terminal" evidence="1">
    <location>
        <begin position="15"/>
        <end position="74"/>
    </location>
</feature>
<name>A0A2B7W6G0_9BACI</name>